<comment type="similarity">
    <text evidence="2 9">Belongs to the G-protein coupled receptor 1 family.</text>
</comment>
<accession>A0A8S1DFG2</accession>
<dbReference type="PROSITE" id="PS50262">
    <property type="entry name" value="G_PROTEIN_RECEP_F1_2"/>
    <property type="match status" value="1"/>
</dbReference>
<evidence type="ECO:0000259" key="11">
    <source>
        <dbReference type="PROSITE" id="PS50262"/>
    </source>
</evidence>
<comment type="subcellular location">
    <subcellularLocation>
        <location evidence="1">Membrane</location>
        <topology evidence="1">Multi-pass membrane protein</topology>
    </subcellularLocation>
</comment>
<evidence type="ECO:0000256" key="5">
    <source>
        <dbReference type="ARBA" id="ARBA00023040"/>
    </source>
</evidence>
<keyword evidence="5 9" id="KW-0297">G-protein coupled receptor</keyword>
<keyword evidence="4 10" id="KW-1133">Transmembrane helix</keyword>
<feature type="transmembrane region" description="Helical" evidence="10">
    <location>
        <begin position="177"/>
        <end position="200"/>
    </location>
</feature>
<dbReference type="Gene3D" id="1.20.1070.10">
    <property type="entry name" value="Rhodopsin 7-helix transmembrane proteins"/>
    <property type="match status" value="1"/>
</dbReference>
<evidence type="ECO:0000256" key="2">
    <source>
        <dbReference type="ARBA" id="ARBA00010663"/>
    </source>
</evidence>
<keyword evidence="7 9" id="KW-0675">Receptor</keyword>
<evidence type="ECO:0000256" key="4">
    <source>
        <dbReference type="ARBA" id="ARBA00022989"/>
    </source>
</evidence>
<feature type="domain" description="G-protein coupled receptors family 1 profile" evidence="11">
    <location>
        <begin position="81"/>
        <end position="334"/>
    </location>
</feature>
<dbReference type="GO" id="GO:0005886">
    <property type="term" value="C:plasma membrane"/>
    <property type="evidence" value="ECO:0007669"/>
    <property type="project" value="TreeGrafter"/>
</dbReference>
<evidence type="ECO:0000256" key="7">
    <source>
        <dbReference type="ARBA" id="ARBA00023170"/>
    </source>
</evidence>
<feature type="transmembrane region" description="Helical" evidence="10">
    <location>
        <begin position="102"/>
        <end position="129"/>
    </location>
</feature>
<comment type="caution">
    <text evidence="12">The sequence shown here is derived from an EMBL/GenBank/DDBJ whole genome shotgun (WGS) entry which is preliminary data.</text>
</comment>
<evidence type="ECO:0000256" key="1">
    <source>
        <dbReference type="ARBA" id="ARBA00004141"/>
    </source>
</evidence>
<dbReference type="AlphaFoldDB" id="A0A8S1DFG2"/>
<dbReference type="EMBL" id="CADEPI010000195">
    <property type="protein sequence ID" value="CAB3379836.1"/>
    <property type="molecule type" value="Genomic_DNA"/>
</dbReference>
<reference evidence="12 13" key="1">
    <citation type="submission" date="2020-04" db="EMBL/GenBank/DDBJ databases">
        <authorList>
            <person name="Alioto T."/>
            <person name="Alioto T."/>
            <person name="Gomez Garrido J."/>
        </authorList>
    </citation>
    <scope>NUCLEOTIDE SEQUENCE [LARGE SCALE GENOMIC DNA]</scope>
</reference>
<dbReference type="OrthoDB" id="5975336at2759"/>
<evidence type="ECO:0000256" key="10">
    <source>
        <dbReference type="SAM" id="Phobius"/>
    </source>
</evidence>
<evidence type="ECO:0000256" key="6">
    <source>
        <dbReference type="ARBA" id="ARBA00023136"/>
    </source>
</evidence>
<dbReference type="PANTHER" id="PTHR24238:SF69">
    <property type="entry name" value="G-PROTEIN COUPLED RECEPTOR 165"/>
    <property type="match status" value="1"/>
</dbReference>
<protein>
    <recommendedName>
        <fullName evidence="11">G-protein coupled receptors family 1 profile domain-containing protein</fullName>
    </recommendedName>
</protein>
<keyword evidence="3 9" id="KW-0812">Transmembrane</keyword>
<dbReference type="PANTHER" id="PTHR24238">
    <property type="entry name" value="G-PROTEIN COUPLED RECEPTOR"/>
    <property type="match status" value="1"/>
</dbReference>
<evidence type="ECO:0000256" key="9">
    <source>
        <dbReference type="RuleBase" id="RU000688"/>
    </source>
</evidence>
<dbReference type="InterPro" id="IPR000276">
    <property type="entry name" value="GPCR_Rhodpsn"/>
</dbReference>
<keyword evidence="13" id="KW-1185">Reference proteome</keyword>
<proteinExistence type="inferred from homology"/>
<keyword evidence="8 9" id="KW-0807">Transducer</keyword>
<evidence type="ECO:0000313" key="13">
    <source>
        <dbReference type="Proteomes" id="UP000494165"/>
    </source>
</evidence>
<keyword evidence="6 10" id="KW-0472">Membrane</keyword>
<sequence length="334" mass="36203">MNAVHYGGHGHGGHGKQAAAAAAAAAAGTEQQNAQLLYEFLKGLRNDTIDFKKPHLRLSLEHVYPACVALYLLLSVVGAVSNAAVLLALARRRRRRQAADPLHGLLANLAASDLVKCVFVLPVSLAVLLIHNWVFGATFCYLLPMLQDMPLHVTTLTLVMIAVDRHRKILHPMRKRFSGGVCSFFVWLAALLVVMPYPIYTTYLDLGSLLKNDRFDGVGICAVNLAHDMQEYTRGLFIAMYVVPVAIITFLHINVSRELKSQAEIRPLPPPPPPPAINGHGGCVGGGVQCRECCSAAANAGLEIDVTTEQQTQKYVLMTTAANALCLCPLALLR</sequence>
<gene>
    <name evidence="12" type="ORF">CLODIP_2_CD11560</name>
</gene>
<feature type="transmembrane region" description="Helical" evidence="10">
    <location>
        <begin position="63"/>
        <end position="90"/>
    </location>
</feature>
<feature type="transmembrane region" description="Helical" evidence="10">
    <location>
        <begin position="149"/>
        <end position="165"/>
    </location>
</feature>
<dbReference type="PRINTS" id="PR00237">
    <property type="entry name" value="GPCRRHODOPSN"/>
</dbReference>
<evidence type="ECO:0000256" key="3">
    <source>
        <dbReference type="ARBA" id="ARBA00022692"/>
    </source>
</evidence>
<dbReference type="Pfam" id="PF00001">
    <property type="entry name" value="7tm_1"/>
    <property type="match status" value="1"/>
</dbReference>
<dbReference type="SUPFAM" id="SSF81321">
    <property type="entry name" value="Family A G protein-coupled receptor-like"/>
    <property type="match status" value="1"/>
</dbReference>
<dbReference type="GO" id="GO:0008188">
    <property type="term" value="F:neuropeptide receptor activity"/>
    <property type="evidence" value="ECO:0007669"/>
    <property type="project" value="TreeGrafter"/>
</dbReference>
<name>A0A8S1DFG2_9INSE</name>
<dbReference type="PROSITE" id="PS00237">
    <property type="entry name" value="G_PROTEIN_RECEP_F1_1"/>
    <property type="match status" value="1"/>
</dbReference>
<evidence type="ECO:0000313" key="12">
    <source>
        <dbReference type="EMBL" id="CAB3379836.1"/>
    </source>
</evidence>
<dbReference type="InterPro" id="IPR017452">
    <property type="entry name" value="GPCR_Rhodpsn_7TM"/>
</dbReference>
<dbReference type="Proteomes" id="UP000494165">
    <property type="component" value="Unassembled WGS sequence"/>
</dbReference>
<feature type="transmembrane region" description="Helical" evidence="10">
    <location>
        <begin position="235"/>
        <end position="253"/>
    </location>
</feature>
<organism evidence="12 13">
    <name type="scientific">Cloeon dipterum</name>
    <dbReference type="NCBI Taxonomy" id="197152"/>
    <lineage>
        <taxon>Eukaryota</taxon>
        <taxon>Metazoa</taxon>
        <taxon>Ecdysozoa</taxon>
        <taxon>Arthropoda</taxon>
        <taxon>Hexapoda</taxon>
        <taxon>Insecta</taxon>
        <taxon>Pterygota</taxon>
        <taxon>Palaeoptera</taxon>
        <taxon>Ephemeroptera</taxon>
        <taxon>Pisciforma</taxon>
        <taxon>Baetidae</taxon>
        <taxon>Cloeon</taxon>
    </lineage>
</organism>
<evidence type="ECO:0000256" key="8">
    <source>
        <dbReference type="ARBA" id="ARBA00023224"/>
    </source>
</evidence>